<dbReference type="GO" id="GO:0015629">
    <property type="term" value="C:actin cytoskeleton"/>
    <property type="evidence" value="ECO:0007669"/>
    <property type="project" value="TreeGrafter"/>
</dbReference>
<gene>
    <name evidence="3" type="ORF">M0812_11555</name>
</gene>
<dbReference type="EMBL" id="JANTQA010000023">
    <property type="protein sequence ID" value="KAJ3445668.1"/>
    <property type="molecule type" value="Genomic_DNA"/>
</dbReference>
<evidence type="ECO:0000313" key="4">
    <source>
        <dbReference type="Proteomes" id="UP001146793"/>
    </source>
</evidence>
<dbReference type="SUPFAM" id="SSF47576">
    <property type="entry name" value="Calponin-homology domain, CH-domain"/>
    <property type="match status" value="1"/>
</dbReference>
<organism evidence="3 4">
    <name type="scientific">Anaeramoeba flamelloides</name>
    <dbReference type="NCBI Taxonomy" id="1746091"/>
    <lineage>
        <taxon>Eukaryota</taxon>
        <taxon>Metamonada</taxon>
        <taxon>Anaeramoebidae</taxon>
        <taxon>Anaeramoeba</taxon>
    </lineage>
</organism>
<dbReference type="PRINTS" id="PR00888">
    <property type="entry name" value="SM22CALPONIN"/>
</dbReference>
<dbReference type="Gene3D" id="1.10.418.10">
    <property type="entry name" value="Calponin-like domain"/>
    <property type="match status" value="1"/>
</dbReference>
<evidence type="ECO:0000313" key="3">
    <source>
        <dbReference type="EMBL" id="KAJ3445668.1"/>
    </source>
</evidence>
<proteinExistence type="predicted"/>
<comment type="caution">
    <text evidence="3">The sequence shown here is derived from an EMBL/GenBank/DDBJ whole genome shotgun (WGS) entry which is preliminary data.</text>
</comment>
<feature type="compositionally biased region" description="Polar residues" evidence="1">
    <location>
        <begin position="274"/>
        <end position="285"/>
    </location>
</feature>
<reference evidence="3" key="1">
    <citation type="submission" date="2022-08" db="EMBL/GenBank/DDBJ databases">
        <title>Novel sulphate-reducing endosymbionts in the free-living metamonad Anaeramoeba.</title>
        <authorList>
            <person name="Jerlstrom-Hultqvist J."/>
            <person name="Cepicka I."/>
            <person name="Gallot-Lavallee L."/>
            <person name="Salas-Leiva D."/>
            <person name="Curtis B.A."/>
            <person name="Zahonova K."/>
            <person name="Pipaliya S."/>
            <person name="Dacks J."/>
            <person name="Roger A.J."/>
        </authorList>
    </citation>
    <scope>NUCLEOTIDE SEQUENCE</scope>
    <source>
        <strain evidence="3">Busselton2</strain>
    </source>
</reference>
<dbReference type="InterPro" id="IPR050606">
    <property type="entry name" value="Calponin-like"/>
</dbReference>
<dbReference type="AlphaFoldDB" id="A0AAV7ZZB5"/>
<dbReference type="SMART" id="SM00033">
    <property type="entry name" value="CH"/>
    <property type="match status" value="1"/>
</dbReference>
<dbReference type="InterPro" id="IPR001715">
    <property type="entry name" value="CH_dom"/>
</dbReference>
<dbReference type="PANTHER" id="PTHR47385:SF14">
    <property type="entry name" value="TRANSGELIN"/>
    <property type="match status" value="1"/>
</dbReference>
<dbReference type="InterPro" id="IPR036872">
    <property type="entry name" value="CH_dom_sf"/>
</dbReference>
<evidence type="ECO:0000259" key="2">
    <source>
        <dbReference type="PROSITE" id="PS50021"/>
    </source>
</evidence>
<dbReference type="Pfam" id="PF00307">
    <property type="entry name" value="CH"/>
    <property type="match status" value="1"/>
</dbReference>
<dbReference type="InterPro" id="IPR003096">
    <property type="entry name" value="SM22_calponin"/>
</dbReference>
<dbReference type="PROSITE" id="PS50021">
    <property type="entry name" value="CH"/>
    <property type="match status" value="1"/>
</dbReference>
<evidence type="ECO:0000256" key="1">
    <source>
        <dbReference type="SAM" id="MobiDB-lite"/>
    </source>
</evidence>
<accession>A0AAV7ZZB5</accession>
<feature type="domain" description="Calponin-homology (CH)" evidence="2">
    <location>
        <begin position="24"/>
        <end position="127"/>
    </location>
</feature>
<protein>
    <submittedName>
        <fullName evidence="3">Muscle-specific protein</fullName>
    </submittedName>
</protein>
<dbReference type="GO" id="GO:0007015">
    <property type="term" value="P:actin filament organization"/>
    <property type="evidence" value="ECO:0007669"/>
    <property type="project" value="TreeGrafter"/>
</dbReference>
<sequence>MTEKAPIYGIDRELQRKQQAKFNPELEQQALNWIMDITGESGFEKTADLKNGVALCKLVNAIKPGSVRRVNNSKFPFKMMENVNNFLLACEKLGVPKHDLFMTVDLYEEKNIPLVIGSIHSLGSAAQKVDGFEGPYIGLGYSKGKKMEFSEEVLKEGRKTVPLLVKKAGKTPNQSGMFDTSRNIVKSTEKGTGEIGLFESSVTKTTNQSGMFDTSRNIVKSTEKGTGEIGLFESSVTKTTNQSGMFDNSRNIIKSTEKGTGEIGYFESNVTKQSNQSGMFDNSRNIVKVQKEKK</sequence>
<feature type="region of interest" description="Disordered" evidence="1">
    <location>
        <begin position="274"/>
        <end position="294"/>
    </location>
</feature>
<dbReference type="PANTHER" id="PTHR47385">
    <property type="entry name" value="CALPONIN"/>
    <property type="match status" value="1"/>
</dbReference>
<dbReference type="Proteomes" id="UP001146793">
    <property type="component" value="Unassembled WGS sequence"/>
</dbReference>
<dbReference type="GO" id="GO:0051015">
    <property type="term" value="F:actin filament binding"/>
    <property type="evidence" value="ECO:0007669"/>
    <property type="project" value="TreeGrafter"/>
</dbReference>
<name>A0AAV7ZZB5_9EUKA</name>